<dbReference type="EMBL" id="JAULBC010000005">
    <property type="protein sequence ID" value="MEX6689243.1"/>
    <property type="molecule type" value="Genomic_DNA"/>
</dbReference>
<organism evidence="2 3">
    <name type="scientific">Danxiaibacter flavus</name>
    <dbReference type="NCBI Taxonomy" id="3049108"/>
    <lineage>
        <taxon>Bacteria</taxon>
        <taxon>Pseudomonadati</taxon>
        <taxon>Bacteroidota</taxon>
        <taxon>Chitinophagia</taxon>
        <taxon>Chitinophagales</taxon>
        <taxon>Chitinophagaceae</taxon>
        <taxon>Danxiaibacter</taxon>
    </lineage>
</organism>
<dbReference type="RefSeq" id="WP_369330649.1">
    <property type="nucleotide sequence ID" value="NZ_JAULBC010000005.1"/>
</dbReference>
<comment type="caution">
    <text evidence="2">The sequence shown here is derived from an EMBL/GenBank/DDBJ whole genome shotgun (WGS) entry which is preliminary data.</text>
</comment>
<reference evidence="2 3" key="1">
    <citation type="submission" date="2023-07" db="EMBL/GenBank/DDBJ databases">
        <authorList>
            <person name="Lian W.-H."/>
        </authorList>
    </citation>
    <scope>NUCLEOTIDE SEQUENCE [LARGE SCALE GENOMIC DNA]</scope>
    <source>
        <strain evidence="2 3">SYSU DXS3180</strain>
    </source>
</reference>
<keyword evidence="1" id="KW-0812">Transmembrane</keyword>
<keyword evidence="1" id="KW-0472">Membrane</keyword>
<protein>
    <submittedName>
        <fullName evidence="2">Uncharacterized protein</fullName>
    </submittedName>
</protein>
<proteinExistence type="predicted"/>
<keyword evidence="3" id="KW-1185">Reference proteome</keyword>
<evidence type="ECO:0000313" key="2">
    <source>
        <dbReference type="EMBL" id="MEX6689243.1"/>
    </source>
</evidence>
<evidence type="ECO:0000256" key="1">
    <source>
        <dbReference type="SAM" id="Phobius"/>
    </source>
</evidence>
<keyword evidence="1" id="KW-1133">Transmembrane helix</keyword>
<feature type="transmembrane region" description="Helical" evidence="1">
    <location>
        <begin position="126"/>
        <end position="143"/>
    </location>
</feature>
<dbReference type="Proteomes" id="UP001560573">
    <property type="component" value="Unassembled WGS sequence"/>
</dbReference>
<evidence type="ECO:0000313" key="3">
    <source>
        <dbReference type="Proteomes" id="UP001560573"/>
    </source>
</evidence>
<gene>
    <name evidence="2" type="ORF">QTN47_17165</name>
</gene>
<sequence>MITQAPKRELLLQFNIDKINQAIKETCAIPGFRILDHNALFNTYRISVVKGLNTALINITLHKASEDSTNCVFEVYNTVGSNLAIGIISDLQEFFLSNLGNVLTGNKAVVQATAADQQSELFWRRVLYSVLFVFLAGLTYFCITAKRH</sequence>
<accession>A0ABV3ZHD1</accession>
<name>A0ABV3ZHD1_9BACT</name>